<keyword evidence="4" id="KW-0547">Nucleotide-binding</keyword>
<dbReference type="Proteomes" id="UP000678317">
    <property type="component" value="Unassembled WGS sequence"/>
</dbReference>
<gene>
    <name evidence="4" type="ORF">J4035_12600</name>
</gene>
<keyword evidence="1" id="KW-0808">Transferase</keyword>
<dbReference type="Pfam" id="PF03861">
    <property type="entry name" value="ANTAR"/>
    <property type="match status" value="1"/>
</dbReference>
<protein>
    <submittedName>
        <fullName evidence="4">ATP-binding protein</fullName>
    </submittedName>
</protein>
<dbReference type="PANTHER" id="PTHR35526:SF3">
    <property type="entry name" value="ANTI-SIGMA-F FACTOR RSBW"/>
    <property type="match status" value="1"/>
</dbReference>
<dbReference type="Gene3D" id="1.10.10.10">
    <property type="entry name" value="Winged helix-like DNA-binding domain superfamily/Winged helix DNA-binding domain"/>
    <property type="match status" value="1"/>
</dbReference>
<dbReference type="CDD" id="cd16936">
    <property type="entry name" value="HATPase_RsbW-like"/>
    <property type="match status" value="1"/>
</dbReference>
<dbReference type="Pfam" id="PF13581">
    <property type="entry name" value="HATPase_c_2"/>
    <property type="match status" value="1"/>
</dbReference>
<organism evidence="4 5">
    <name type="scientific">Cellulomonas fengjieae</name>
    <dbReference type="NCBI Taxonomy" id="2819978"/>
    <lineage>
        <taxon>Bacteria</taxon>
        <taxon>Bacillati</taxon>
        <taxon>Actinomycetota</taxon>
        <taxon>Actinomycetes</taxon>
        <taxon>Micrococcales</taxon>
        <taxon>Cellulomonadaceae</taxon>
        <taxon>Cellulomonas</taxon>
    </lineage>
</organism>
<dbReference type="PANTHER" id="PTHR35526">
    <property type="entry name" value="ANTI-SIGMA-F FACTOR RSBW-RELATED"/>
    <property type="match status" value="1"/>
</dbReference>
<dbReference type="InterPro" id="IPR036388">
    <property type="entry name" value="WH-like_DNA-bd_sf"/>
</dbReference>
<sequence length="199" mass="21355">MRLRFTADLSTIARARHWVVDQAHAHGATPRAVRTVELLANEAVTNAVVHGPAAGGVEVSIRRRGHHLRISVRDESDAPPILRDPRLTAPGGRGILLIDRLSSAWGVQPHPAGGKTVWFELHDRDPGTPQPSDGEALLGRPVEAALEGGVTAERAKGVLAQTQHIDMVAADDMLRQIANAQDITDSDAAENVVRSAQDR</sequence>
<dbReference type="SUPFAM" id="SSF55874">
    <property type="entry name" value="ATPase domain of HSP90 chaperone/DNA topoisomerase II/histidine kinase"/>
    <property type="match status" value="1"/>
</dbReference>
<dbReference type="InterPro" id="IPR050267">
    <property type="entry name" value="Anti-sigma-factor_SerPK"/>
</dbReference>
<dbReference type="InterPro" id="IPR036890">
    <property type="entry name" value="HATPase_C_sf"/>
</dbReference>
<dbReference type="InterPro" id="IPR005561">
    <property type="entry name" value="ANTAR"/>
</dbReference>
<dbReference type="GO" id="GO:0005524">
    <property type="term" value="F:ATP binding"/>
    <property type="evidence" value="ECO:0007669"/>
    <property type="project" value="UniProtKB-KW"/>
</dbReference>
<evidence type="ECO:0000313" key="5">
    <source>
        <dbReference type="Proteomes" id="UP000678317"/>
    </source>
</evidence>
<dbReference type="InterPro" id="IPR003594">
    <property type="entry name" value="HATPase_dom"/>
</dbReference>
<dbReference type="Gene3D" id="3.30.565.10">
    <property type="entry name" value="Histidine kinase-like ATPase, C-terminal domain"/>
    <property type="match status" value="1"/>
</dbReference>
<keyword evidence="1" id="KW-0418">Kinase</keyword>
<keyword evidence="5" id="KW-1185">Reference proteome</keyword>
<evidence type="ECO:0000259" key="3">
    <source>
        <dbReference type="Pfam" id="PF13581"/>
    </source>
</evidence>
<keyword evidence="1" id="KW-0723">Serine/threonine-protein kinase</keyword>
<dbReference type="RefSeq" id="WP_208289860.1">
    <property type="nucleotide sequence ID" value="NZ_CP074404.1"/>
</dbReference>
<evidence type="ECO:0000256" key="1">
    <source>
        <dbReference type="ARBA" id="ARBA00022527"/>
    </source>
</evidence>
<feature type="domain" description="Histidine kinase/HSP90-like ATPase" evidence="3">
    <location>
        <begin position="5"/>
        <end position="118"/>
    </location>
</feature>
<feature type="domain" description="ANTAR" evidence="2">
    <location>
        <begin position="143"/>
        <end position="193"/>
    </location>
</feature>
<evidence type="ECO:0000259" key="2">
    <source>
        <dbReference type="Pfam" id="PF03861"/>
    </source>
</evidence>
<evidence type="ECO:0000313" key="4">
    <source>
        <dbReference type="EMBL" id="MBO3085479.1"/>
    </source>
</evidence>
<accession>A0ABS3SI98</accession>
<name>A0ABS3SI98_9CELL</name>
<keyword evidence="4" id="KW-0067">ATP-binding</keyword>
<comment type="caution">
    <text evidence="4">The sequence shown here is derived from an EMBL/GenBank/DDBJ whole genome shotgun (WGS) entry which is preliminary data.</text>
</comment>
<proteinExistence type="predicted"/>
<dbReference type="EMBL" id="JAGFBM010000007">
    <property type="protein sequence ID" value="MBO3085479.1"/>
    <property type="molecule type" value="Genomic_DNA"/>
</dbReference>
<reference evidence="4 5" key="1">
    <citation type="submission" date="2021-03" db="EMBL/GenBank/DDBJ databases">
        <title>novel species in genus Cellulomonas.</title>
        <authorList>
            <person name="Zhang G."/>
        </authorList>
    </citation>
    <scope>NUCLEOTIDE SEQUENCE [LARGE SCALE GENOMIC DNA]</scope>
    <source>
        <strain evidence="5">zg-ZUI188</strain>
    </source>
</reference>